<gene>
    <name evidence="6" type="ORF">JMJ92_18650</name>
</gene>
<evidence type="ECO:0000259" key="5">
    <source>
        <dbReference type="PROSITE" id="PS50931"/>
    </source>
</evidence>
<evidence type="ECO:0000256" key="3">
    <source>
        <dbReference type="ARBA" id="ARBA00023125"/>
    </source>
</evidence>
<name>A0ABS1RKE9_9RHOB</name>
<protein>
    <submittedName>
        <fullName evidence="6">LysR family transcriptional regulator</fullName>
    </submittedName>
</protein>
<dbReference type="RefSeq" id="WP_075787771.1">
    <property type="nucleotide sequence ID" value="NZ_JAESIL010000114.1"/>
</dbReference>
<evidence type="ECO:0000256" key="2">
    <source>
        <dbReference type="ARBA" id="ARBA00023015"/>
    </source>
</evidence>
<accession>A0ABS1RKE9</accession>
<dbReference type="Gene3D" id="3.40.190.10">
    <property type="entry name" value="Periplasmic binding protein-like II"/>
    <property type="match status" value="1"/>
</dbReference>
<dbReference type="PANTHER" id="PTHR30346">
    <property type="entry name" value="TRANSCRIPTIONAL DUAL REGULATOR HCAR-RELATED"/>
    <property type="match status" value="1"/>
</dbReference>
<evidence type="ECO:0000313" key="7">
    <source>
        <dbReference type="Proteomes" id="UP000635853"/>
    </source>
</evidence>
<keyword evidence="7" id="KW-1185">Reference proteome</keyword>
<reference evidence="7" key="1">
    <citation type="submission" date="2021-01" db="EMBL/GenBank/DDBJ databases">
        <title>Draft genomes of Rhodovulum sulfidophilum.</title>
        <authorList>
            <person name="Guzman M.S."/>
        </authorList>
    </citation>
    <scope>NUCLEOTIDE SEQUENCE [LARGE SCALE GENOMIC DNA]</scope>
    <source>
        <strain evidence="7">AB19</strain>
    </source>
</reference>
<dbReference type="PANTHER" id="PTHR30346:SF28">
    <property type="entry name" value="HTH-TYPE TRANSCRIPTIONAL REGULATOR CYNR"/>
    <property type="match status" value="1"/>
</dbReference>
<comment type="caution">
    <text evidence="6">The sequence shown here is derived from an EMBL/GenBank/DDBJ whole genome shotgun (WGS) entry which is preliminary data.</text>
</comment>
<sequence length="311" mass="34009">MVDLQPLLLLRAVARHGSLAAAAEALNLSQSAASHTMRRFADRHGVAIWERDGRGLRLTQTGEWLLAFAERVLPQFDHADRVLADFATGQRGSLRLGMECHPCEHWLMRVIEPFLNDWPQVDLDLTTAFRFGGVGALLGHEIDLLVTPDPLEHPGLTHHPVYPYELVLAVPEGHALTRKPHAAPADLTGETLITYPVEPERLDIFTRFLVPGHVRPRRHRTVETSELMLRMVAAGRGISSIPDWLIRDLPEGAGVAAVRIGAGGIFKTIHLSRRTGEAADFLTGFVSLAATHAGQTGSGAKLATIERSSDS</sequence>
<dbReference type="InterPro" id="IPR005119">
    <property type="entry name" value="LysR_subst-bd"/>
</dbReference>
<keyword evidence="3" id="KW-0238">DNA-binding</keyword>
<organism evidence="6 7">
    <name type="scientific">Rhodovulum visakhapatnamense</name>
    <dbReference type="NCBI Taxonomy" id="364297"/>
    <lineage>
        <taxon>Bacteria</taxon>
        <taxon>Pseudomonadati</taxon>
        <taxon>Pseudomonadota</taxon>
        <taxon>Alphaproteobacteria</taxon>
        <taxon>Rhodobacterales</taxon>
        <taxon>Paracoccaceae</taxon>
        <taxon>Rhodovulum</taxon>
    </lineage>
</organism>
<dbReference type="InterPro" id="IPR036388">
    <property type="entry name" value="WH-like_DNA-bd_sf"/>
</dbReference>
<dbReference type="Pfam" id="PF00126">
    <property type="entry name" value="HTH_1"/>
    <property type="match status" value="1"/>
</dbReference>
<dbReference type="EMBL" id="JAESIL010000114">
    <property type="protein sequence ID" value="MBL3580149.1"/>
    <property type="molecule type" value="Genomic_DNA"/>
</dbReference>
<comment type="similarity">
    <text evidence="1">Belongs to the LysR transcriptional regulatory family.</text>
</comment>
<feature type="domain" description="HTH lysR-type" evidence="5">
    <location>
        <begin position="2"/>
        <end position="59"/>
    </location>
</feature>
<keyword evidence="2" id="KW-0805">Transcription regulation</keyword>
<dbReference type="InterPro" id="IPR000847">
    <property type="entry name" value="LysR_HTH_N"/>
</dbReference>
<dbReference type="InterPro" id="IPR036390">
    <property type="entry name" value="WH_DNA-bd_sf"/>
</dbReference>
<evidence type="ECO:0000256" key="1">
    <source>
        <dbReference type="ARBA" id="ARBA00009437"/>
    </source>
</evidence>
<evidence type="ECO:0000256" key="4">
    <source>
        <dbReference type="ARBA" id="ARBA00023163"/>
    </source>
</evidence>
<evidence type="ECO:0000313" key="6">
    <source>
        <dbReference type="EMBL" id="MBL3580149.1"/>
    </source>
</evidence>
<dbReference type="Gene3D" id="1.10.10.10">
    <property type="entry name" value="Winged helix-like DNA-binding domain superfamily/Winged helix DNA-binding domain"/>
    <property type="match status" value="1"/>
</dbReference>
<keyword evidence="4" id="KW-0804">Transcription</keyword>
<dbReference type="Pfam" id="PF03466">
    <property type="entry name" value="LysR_substrate"/>
    <property type="match status" value="1"/>
</dbReference>
<dbReference type="Proteomes" id="UP000635853">
    <property type="component" value="Unassembled WGS sequence"/>
</dbReference>
<dbReference type="PROSITE" id="PS50931">
    <property type="entry name" value="HTH_LYSR"/>
    <property type="match status" value="1"/>
</dbReference>
<dbReference type="SUPFAM" id="SSF53850">
    <property type="entry name" value="Periplasmic binding protein-like II"/>
    <property type="match status" value="1"/>
</dbReference>
<dbReference type="SUPFAM" id="SSF46785">
    <property type="entry name" value="Winged helix' DNA-binding domain"/>
    <property type="match status" value="1"/>
</dbReference>
<proteinExistence type="inferred from homology"/>